<name>A0ABQ2RH72_9ACTN</name>
<dbReference type="InterPro" id="IPR037473">
    <property type="entry name" value="Lcp-like"/>
</dbReference>
<feature type="domain" description="ER-bound oxygenase mpaB/mpaB'/Rubber oxygenase catalytic" evidence="2">
    <location>
        <begin position="106"/>
        <end position="303"/>
    </location>
</feature>
<gene>
    <name evidence="3" type="ORF">GCM10010140_72680</name>
</gene>
<evidence type="ECO:0000259" key="2">
    <source>
        <dbReference type="Pfam" id="PF09995"/>
    </source>
</evidence>
<keyword evidence="4" id="KW-1185">Reference proteome</keyword>
<feature type="compositionally biased region" description="Low complexity" evidence="1">
    <location>
        <begin position="380"/>
        <end position="390"/>
    </location>
</feature>
<feature type="region of interest" description="Disordered" evidence="1">
    <location>
        <begin position="367"/>
        <end position="400"/>
    </location>
</feature>
<comment type="caution">
    <text evidence="3">The sequence shown here is derived from an EMBL/GenBank/DDBJ whole genome shotgun (WGS) entry which is preliminary data.</text>
</comment>
<reference evidence="4" key="1">
    <citation type="journal article" date="2019" name="Int. J. Syst. Evol. Microbiol.">
        <title>The Global Catalogue of Microorganisms (GCM) 10K type strain sequencing project: providing services to taxonomists for standard genome sequencing and annotation.</title>
        <authorList>
            <consortium name="The Broad Institute Genomics Platform"/>
            <consortium name="The Broad Institute Genome Sequencing Center for Infectious Disease"/>
            <person name="Wu L."/>
            <person name="Ma J."/>
        </authorList>
    </citation>
    <scope>NUCLEOTIDE SEQUENCE [LARGE SCALE GENOMIC DNA]</scope>
    <source>
        <strain evidence="4">JCM 3115</strain>
    </source>
</reference>
<protein>
    <recommendedName>
        <fullName evidence="2">ER-bound oxygenase mpaB/mpaB'/Rubber oxygenase catalytic domain-containing protein</fullName>
    </recommendedName>
</protein>
<dbReference type="Proteomes" id="UP000611554">
    <property type="component" value="Unassembled WGS sequence"/>
</dbReference>
<dbReference type="RefSeq" id="WP_189250950.1">
    <property type="nucleotide sequence ID" value="NZ_BMQJ01000030.1"/>
</dbReference>
<accession>A0ABQ2RH72</accession>
<organism evidence="3 4">
    <name type="scientific">Streptosporangium pseudovulgare</name>
    <dbReference type="NCBI Taxonomy" id="35765"/>
    <lineage>
        <taxon>Bacteria</taxon>
        <taxon>Bacillati</taxon>
        <taxon>Actinomycetota</taxon>
        <taxon>Actinomycetes</taxon>
        <taxon>Streptosporangiales</taxon>
        <taxon>Streptosporangiaceae</taxon>
        <taxon>Streptosporangium</taxon>
    </lineage>
</organism>
<dbReference type="PANTHER" id="PTHR37539:SF1">
    <property type="entry name" value="ER-BOUND OXYGENASE MPAB_MPAB'_RUBBER OXYGENASE CATALYTIC DOMAIN-CONTAINING PROTEIN"/>
    <property type="match status" value="1"/>
</dbReference>
<evidence type="ECO:0000313" key="3">
    <source>
        <dbReference type="EMBL" id="GGQ32057.1"/>
    </source>
</evidence>
<dbReference type="EMBL" id="BMQJ01000030">
    <property type="protein sequence ID" value="GGQ32057.1"/>
    <property type="molecule type" value="Genomic_DNA"/>
</dbReference>
<proteinExistence type="predicted"/>
<sequence length="400" mass="44317">MHDYTEEYMNGLRLEGDRLADATVEALFAGGDVGRFNTLMRWFTTSGQALPEGLPDAAREYLNATATPPDWVDWTVMEQARQFFIDNDVHISTALSFAAMPACYMIPHVAKLLSATHSLAYPSRRMAETGQFTVYLMQPDAFQAGGRFLPAAQKVRLLHASIRRHLKQEDRWPEPVPICQEDMLGGLMMFSLQVLDALHRMGVHISPDGAEAYYYAWKVVGTILGMDPATIPPDLEAARRFSDRYMLRHMGPSPEGAQLTRQLIDMYEQVVPGTFLDPVVPALIRFLIGDTAADWLQVPGSRWDSIVKIGPVLLDALERLEDSGPWAEQLSDRLGRLVTKLELSSLTRGRVMHYAIPEELKPDYGIAPRAARWTPPPPASTSAPGGTPAGERPLPAPGSP</sequence>
<dbReference type="Pfam" id="PF09995">
    <property type="entry name" value="MPAB_Lcp_cat"/>
    <property type="match status" value="1"/>
</dbReference>
<evidence type="ECO:0000313" key="4">
    <source>
        <dbReference type="Proteomes" id="UP000611554"/>
    </source>
</evidence>
<dbReference type="InterPro" id="IPR018713">
    <property type="entry name" value="MPAB/Lcp_cat_dom"/>
</dbReference>
<evidence type="ECO:0000256" key="1">
    <source>
        <dbReference type="SAM" id="MobiDB-lite"/>
    </source>
</evidence>
<dbReference type="PANTHER" id="PTHR37539">
    <property type="entry name" value="SECRETED PROTEIN-RELATED"/>
    <property type="match status" value="1"/>
</dbReference>